<feature type="compositionally biased region" description="Polar residues" evidence="1">
    <location>
        <begin position="121"/>
        <end position="135"/>
    </location>
</feature>
<gene>
    <name evidence="2" type="ORF">CANTADRAFT_4275</name>
</gene>
<evidence type="ECO:0000313" key="3">
    <source>
        <dbReference type="Proteomes" id="UP000094285"/>
    </source>
</evidence>
<dbReference type="OrthoDB" id="4086732at2759"/>
<feature type="region of interest" description="Disordered" evidence="1">
    <location>
        <begin position="96"/>
        <end position="173"/>
    </location>
</feature>
<dbReference type="EMBL" id="KV453909">
    <property type="protein sequence ID" value="ODV82256.1"/>
    <property type="molecule type" value="Genomic_DNA"/>
</dbReference>
<dbReference type="GeneID" id="30983060"/>
<feature type="region of interest" description="Disordered" evidence="1">
    <location>
        <begin position="189"/>
        <end position="240"/>
    </location>
</feature>
<evidence type="ECO:0000313" key="2">
    <source>
        <dbReference type="EMBL" id="ODV82256.1"/>
    </source>
</evidence>
<protein>
    <submittedName>
        <fullName evidence="2">Uncharacterized protein</fullName>
    </submittedName>
</protein>
<keyword evidence="3" id="KW-1185">Reference proteome</keyword>
<name>A0A1E4SRW2_9ASCO</name>
<evidence type="ECO:0000256" key="1">
    <source>
        <dbReference type="SAM" id="MobiDB-lite"/>
    </source>
</evidence>
<reference evidence="3" key="1">
    <citation type="submission" date="2016-05" db="EMBL/GenBank/DDBJ databases">
        <title>Comparative genomics of biotechnologically important yeasts.</title>
        <authorList>
            <consortium name="DOE Joint Genome Institute"/>
            <person name="Riley R."/>
            <person name="Haridas S."/>
            <person name="Wolfe K.H."/>
            <person name="Lopes M.R."/>
            <person name="Hittinger C.T."/>
            <person name="Goker M."/>
            <person name="Salamov A."/>
            <person name="Wisecaver J."/>
            <person name="Long T.M."/>
            <person name="Aerts A.L."/>
            <person name="Barry K."/>
            <person name="Choi C."/>
            <person name="Clum A."/>
            <person name="Coughlan A.Y."/>
            <person name="Deshpande S."/>
            <person name="Douglass A.P."/>
            <person name="Hanson S.J."/>
            <person name="Klenk H.-P."/>
            <person name="Labutti K."/>
            <person name="Lapidus A."/>
            <person name="Lindquist E."/>
            <person name="Lipzen A."/>
            <person name="Meier-Kolthoff J.P."/>
            <person name="Ohm R.A."/>
            <person name="Otillar R.P."/>
            <person name="Pangilinan J."/>
            <person name="Peng Y."/>
            <person name="Rokas A."/>
            <person name="Rosa C.A."/>
            <person name="Scheuner C."/>
            <person name="Sibirny A.A."/>
            <person name="Slot J.C."/>
            <person name="Stielow J.B."/>
            <person name="Sun H."/>
            <person name="Kurtzman C.P."/>
            <person name="Blackwell M."/>
            <person name="Grigoriev I.V."/>
            <person name="Jeffries T.W."/>
        </authorList>
    </citation>
    <scope>NUCLEOTIDE SEQUENCE [LARGE SCALE GENOMIC DNA]</scope>
    <source>
        <strain evidence="3">NRRL Y-17324</strain>
    </source>
</reference>
<organism evidence="2 3">
    <name type="scientific">Suhomyces tanzawaensis NRRL Y-17324</name>
    <dbReference type="NCBI Taxonomy" id="984487"/>
    <lineage>
        <taxon>Eukaryota</taxon>
        <taxon>Fungi</taxon>
        <taxon>Dikarya</taxon>
        <taxon>Ascomycota</taxon>
        <taxon>Saccharomycotina</taxon>
        <taxon>Pichiomycetes</taxon>
        <taxon>Debaryomycetaceae</taxon>
        <taxon>Suhomyces</taxon>
    </lineage>
</organism>
<dbReference type="RefSeq" id="XP_020067378.1">
    <property type="nucleotide sequence ID" value="XM_020208924.1"/>
</dbReference>
<feature type="compositionally biased region" description="Basic and acidic residues" evidence="1">
    <location>
        <begin position="193"/>
        <end position="225"/>
    </location>
</feature>
<sequence length="449" mass="51174">MSESDEEFDDTRIETPRALRNDISHLNSSAHFLENENEEFTKATESQRTSINIPLRDSPAFQFSQIGQRSKTLGSTNGTPKRRTFNEHVSVSYSLPTESKEVIPSETVELPSNKGYGGSHGETNNQLVYSSPIRKQSSRRPIFNSPPSNLQIQPLRFDESLQQRRRKSSTQKFEVNDLANRSVNRIQLPETELSTKTEDIVSITKKHDKETPSPTFTDKRMDKGSISKQNSSRKDGPENKMETEYMEISRANLLERVNQTLDSISSPDHRRFSSPRLSQEAVTGKAVEIDSSSSDSDAFVKDLNIVKRNRSPILGYSTPKIDVKGTTVLQNKEAINSELYSDLRGESTLTKMSPETKLNPSNNELNGQIAHGKYSFSHEWSPKKWKMLFRIVQLNKISIDDAMNSQILIEELGCTSKHELRQRINFLLKFDKLKRKKVPNSTNRRIHKD</sequence>
<dbReference type="Proteomes" id="UP000094285">
    <property type="component" value="Unassembled WGS sequence"/>
</dbReference>
<proteinExistence type="predicted"/>
<accession>A0A1E4SRW2</accession>
<dbReference type="AlphaFoldDB" id="A0A1E4SRW2"/>